<dbReference type="GO" id="GO:0004134">
    <property type="term" value="F:4-alpha-glucanotransferase activity"/>
    <property type="evidence" value="ECO:0007669"/>
    <property type="project" value="UniProtKB-EC"/>
</dbReference>
<dbReference type="InterPro" id="IPR013784">
    <property type="entry name" value="Carb-bd-like_fold"/>
</dbReference>
<dbReference type="InterPro" id="IPR017853">
    <property type="entry name" value="GH"/>
</dbReference>
<dbReference type="SUPFAM" id="SSF51445">
    <property type="entry name" value="(Trans)glycosidases"/>
    <property type="match status" value="1"/>
</dbReference>
<evidence type="ECO:0000256" key="2">
    <source>
        <dbReference type="ARBA" id="ARBA00004496"/>
    </source>
</evidence>
<name>A0A9Q0RDU3_ANAIG</name>
<dbReference type="GO" id="GO:0005975">
    <property type="term" value="P:carbohydrate metabolic process"/>
    <property type="evidence" value="ECO:0007669"/>
    <property type="project" value="InterPro"/>
</dbReference>
<proteinExistence type="inferred from homology"/>
<keyword evidence="8" id="KW-0119">Carbohydrate metabolism</keyword>
<dbReference type="PROSITE" id="PS51166">
    <property type="entry name" value="CBM20"/>
    <property type="match status" value="3"/>
</dbReference>
<evidence type="ECO:0000259" key="11">
    <source>
        <dbReference type="PROSITE" id="PS51166"/>
    </source>
</evidence>
<feature type="domain" description="CBM20" evidence="11">
    <location>
        <begin position="1"/>
        <end position="106"/>
    </location>
</feature>
<gene>
    <name evidence="12" type="ORF">M0811_06805</name>
</gene>
<dbReference type="InterPro" id="IPR003385">
    <property type="entry name" value="Glyco_hydro_77"/>
</dbReference>
<dbReference type="PANTHER" id="PTHR32518:SF3">
    <property type="entry name" value="4-ALPHA-GLUCANOTRANSFERASE"/>
    <property type="match status" value="1"/>
</dbReference>
<keyword evidence="13" id="KW-1185">Reference proteome</keyword>
<evidence type="ECO:0000256" key="1">
    <source>
        <dbReference type="ARBA" id="ARBA00000439"/>
    </source>
</evidence>
<keyword evidence="6" id="KW-0328">Glycosyltransferase</keyword>
<evidence type="ECO:0000256" key="3">
    <source>
        <dbReference type="ARBA" id="ARBA00005684"/>
    </source>
</evidence>
<dbReference type="EC" id="2.4.1.25" evidence="4"/>
<evidence type="ECO:0000256" key="8">
    <source>
        <dbReference type="ARBA" id="ARBA00023277"/>
    </source>
</evidence>
<dbReference type="OrthoDB" id="6123450at2759"/>
<dbReference type="GO" id="GO:2001070">
    <property type="term" value="F:starch binding"/>
    <property type="evidence" value="ECO:0007669"/>
    <property type="project" value="InterPro"/>
</dbReference>
<dbReference type="EMBL" id="JAPDFW010000063">
    <property type="protein sequence ID" value="KAJ5075943.1"/>
    <property type="molecule type" value="Genomic_DNA"/>
</dbReference>
<keyword evidence="5" id="KW-0963">Cytoplasm</keyword>
<evidence type="ECO:0000256" key="6">
    <source>
        <dbReference type="ARBA" id="ARBA00022676"/>
    </source>
</evidence>
<evidence type="ECO:0000313" key="12">
    <source>
        <dbReference type="EMBL" id="KAJ5075943.1"/>
    </source>
</evidence>
<dbReference type="GO" id="GO:0005737">
    <property type="term" value="C:cytoplasm"/>
    <property type="evidence" value="ECO:0007669"/>
    <property type="project" value="UniProtKB-SubCell"/>
</dbReference>
<evidence type="ECO:0000256" key="10">
    <source>
        <dbReference type="ARBA" id="ARBA00031501"/>
    </source>
</evidence>
<evidence type="ECO:0000256" key="7">
    <source>
        <dbReference type="ARBA" id="ARBA00022679"/>
    </source>
</evidence>
<comment type="catalytic activity">
    <reaction evidence="1">
        <text>Transfers a segment of a (1-&gt;4)-alpha-D-glucan to a new position in an acceptor, which may be glucose or a (1-&gt;4)-alpha-D-glucan.</text>
        <dbReference type="EC" id="2.4.1.25"/>
    </reaction>
</comment>
<dbReference type="Pfam" id="PF02446">
    <property type="entry name" value="Glyco_hydro_77"/>
    <property type="match status" value="1"/>
</dbReference>
<evidence type="ECO:0000256" key="5">
    <source>
        <dbReference type="ARBA" id="ARBA00022490"/>
    </source>
</evidence>
<feature type="domain" description="CBM20" evidence="11">
    <location>
        <begin position="253"/>
        <end position="367"/>
    </location>
</feature>
<dbReference type="Gene3D" id="2.60.40.10">
    <property type="entry name" value="Immunoglobulins"/>
    <property type="match status" value="3"/>
</dbReference>
<dbReference type="Pfam" id="PF00686">
    <property type="entry name" value="CBM_20"/>
    <property type="match status" value="3"/>
</dbReference>
<keyword evidence="7" id="KW-0808">Transferase</keyword>
<dbReference type="AlphaFoldDB" id="A0A9Q0RDU3"/>
<evidence type="ECO:0000256" key="9">
    <source>
        <dbReference type="ARBA" id="ARBA00031423"/>
    </source>
</evidence>
<accession>A0A9Q0RDU3</accession>
<reference evidence="12" key="1">
    <citation type="submission" date="2022-10" db="EMBL/GenBank/DDBJ databases">
        <title>Novel sulphate-reducing endosymbionts in the free-living metamonad Anaeramoeba.</title>
        <authorList>
            <person name="Jerlstrom-Hultqvist J."/>
            <person name="Cepicka I."/>
            <person name="Gallot-Lavallee L."/>
            <person name="Salas-Leiva D."/>
            <person name="Curtis B.A."/>
            <person name="Zahonova K."/>
            <person name="Pipaliya S."/>
            <person name="Dacks J."/>
            <person name="Roger A.J."/>
        </authorList>
    </citation>
    <scope>NUCLEOTIDE SEQUENCE</scope>
    <source>
        <strain evidence="12">BMAN</strain>
    </source>
</reference>
<evidence type="ECO:0000256" key="4">
    <source>
        <dbReference type="ARBA" id="ARBA00012560"/>
    </source>
</evidence>
<dbReference type="OMA" id="HYEFKED"/>
<dbReference type="SUPFAM" id="SSF49452">
    <property type="entry name" value="Starch-binding domain-like"/>
    <property type="match status" value="3"/>
</dbReference>
<sequence length="1061" mass="124951">MLQLNFKLEHPKNLKNIYITGSPTELGGWDLQKAIQLQTSQKEINNGNLISKTSINLKQIPRNTCIEYSFFSKKNQEISFENEKNRKIKLIAFSTGNKFFNDYWGKIGKQFQSKIIIRFKTSYKTYFGQKLFLTGNCKELGMNNLNKAIEMNFINHELENWQVDVGFNFISKEKDIKFAFFIRDQNYKIITESSSRVLPIQSSVKRGFIQVSASFNGNSLPQDYIYNTSPFIKVFPKKFQMNSFVVSKIPLWESQNKKIPVHFQIIYSDELENYEIKLTGNSSSLGNFNLEKSIPLSNQNFPIWETIVWMDKEEFPIQYQYFLNPINSQNENQIENQIEKKNIIKDRIHNFQISKYYDQEFIQDPQAIFIDSGKFNLENKQNPNIKKVAGVSIPLFSLRSKKGLGVGEFTDIPILAKWAKSANFKFIQFLPVNDTRMTGTEKDANPFLISSSFALHPVYINLDQLNPPQNIMKIVEQKKMQFNKMIPNEKSKKSKKSIFKYSRFNYSEIISFKMEILKQIYQLRKEDILKNDKIHNFLAQNSFWLPAYAVYCTLSDKNSTFDFTQWKQYSKISNQEINYLLSPKSEIYEDAFFYVWLQFILDQQFSQAVKTTNSLGISLVGELPLSVNPKSADTWFYSDLFHQNHSLGLCPDYFDIRGQKWNLPVFNWKEIEKNNFEYLKRKIENLGKYFQAIRIDNISSWFRIWEVPNEFTQGIMGHFEPSIPIHKNELSSIGINDFKRLCEPYLPLHVIVSYLGKENAENMIPIYFEKDQENPELYKFKPDFDTQMKISMKMEDGELKEGLLGLLTEVCLIGKSNYENFFPRFNFHKTMSFQELDGNIQFNILKLFNQYFNERNENIWIQSGQTKLSLFTQTTEMLIIAENFSNSDSDSNSDSTFIDMVLQQMKIPQLKMERIPKEKIKSPFNNIKSFEFNSIISTSTHETENIREWWEIMENKDFYWKNILHRKKNPSYFAEVDICQQIVNQHLNSNSVICFIPIQDLFSLSPNLRIQNPKDERIFSFALNDDSQWKYQIQIPIEDLILNEKEFTNKISKMIEISGRN</sequence>
<comment type="caution">
    <text evidence="12">The sequence shown here is derived from an EMBL/GenBank/DDBJ whole genome shotgun (WGS) entry which is preliminary data.</text>
</comment>
<dbReference type="PANTHER" id="PTHR32518">
    <property type="match status" value="1"/>
</dbReference>
<comment type="similarity">
    <text evidence="3">Belongs to the disproportionating enzyme family.</text>
</comment>
<comment type="subcellular location">
    <subcellularLocation>
        <location evidence="2">Cytoplasm</location>
    </subcellularLocation>
</comment>
<dbReference type="SMART" id="SM01065">
    <property type="entry name" value="CBM_2"/>
    <property type="match status" value="3"/>
</dbReference>
<feature type="domain" description="CBM20" evidence="11">
    <location>
        <begin position="107"/>
        <end position="217"/>
    </location>
</feature>
<organism evidence="12 13">
    <name type="scientific">Anaeramoeba ignava</name>
    <name type="common">Anaerobic marine amoeba</name>
    <dbReference type="NCBI Taxonomy" id="1746090"/>
    <lineage>
        <taxon>Eukaryota</taxon>
        <taxon>Metamonada</taxon>
        <taxon>Anaeramoebidae</taxon>
        <taxon>Anaeramoeba</taxon>
    </lineage>
</organism>
<protein>
    <recommendedName>
        <fullName evidence="4">4-alpha-glucanotransferase</fullName>
        <ecNumber evidence="4">2.4.1.25</ecNumber>
    </recommendedName>
    <alternativeName>
        <fullName evidence="9">Amylomaltase</fullName>
    </alternativeName>
    <alternativeName>
        <fullName evidence="10">Disproportionating enzyme</fullName>
    </alternativeName>
</protein>
<dbReference type="InterPro" id="IPR002044">
    <property type="entry name" value="CBM20"/>
</dbReference>
<dbReference type="InterPro" id="IPR013783">
    <property type="entry name" value="Ig-like_fold"/>
</dbReference>
<evidence type="ECO:0000313" key="13">
    <source>
        <dbReference type="Proteomes" id="UP001149090"/>
    </source>
</evidence>
<dbReference type="Gene3D" id="3.20.20.80">
    <property type="entry name" value="Glycosidases"/>
    <property type="match status" value="2"/>
</dbReference>
<dbReference type="Proteomes" id="UP001149090">
    <property type="component" value="Unassembled WGS sequence"/>
</dbReference>